<gene>
    <name evidence="1" type="ORF">NTJ_09560</name>
</gene>
<evidence type="ECO:0000313" key="1">
    <source>
        <dbReference type="EMBL" id="BES96747.1"/>
    </source>
</evidence>
<protein>
    <submittedName>
        <fullName evidence="1">Uncharacterized protein</fullName>
    </submittedName>
</protein>
<accession>A0ABN7AX48</accession>
<proteinExistence type="predicted"/>
<sequence length="120" mass="12637">MKKTRWAFLWTILAILFAVLAALSGSALISSIIALVLSSLVVLRSALGGGASGFAAPSALGYALPVEHTGAGKITAYEISPEYYMDDNSHAMTMGAPLAYSAYARQTALPLTNISRSTRR</sequence>
<dbReference type="Proteomes" id="UP001307889">
    <property type="component" value="Chromosome 7"/>
</dbReference>
<organism evidence="1 2">
    <name type="scientific">Nesidiocoris tenuis</name>
    <dbReference type="NCBI Taxonomy" id="355587"/>
    <lineage>
        <taxon>Eukaryota</taxon>
        <taxon>Metazoa</taxon>
        <taxon>Ecdysozoa</taxon>
        <taxon>Arthropoda</taxon>
        <taxon>Hexapoda</taxon>
        <taxon>Insecta</taxon>
        <taxon>Pterygota</taxon>
        <taxon>Neoptera</taxon>
        <taxon>Paraneoptera</taxon>
        <taxon>Hemiptera</taxon>
        <taxon>Heteroptera</taxon>
        <taxon>Panheteroptera</taxon>
        <taxon>Cimicomorpha</taxon>
        <taxon>Miridae</taxon>
        <taxon>Dicyphina</taxon>
        <taxon>Nesidiocoris</taxon>
    </lineage>
</organism>
<dbReference type="EMBL" id="AP028915">
    <property type="protein sequence ID" value="BES96747.1"/>
    <property type="molecule type" value="Genomic_DNA"/>
</dbReference>
<reference evidence="1 2" key="1">
    <citation type="submission" date="2023-09" db="EMBL/GenBank/DDBJ databases">
        <title>Nesidiocoris tenuis whole genome shotgun sequence.</title>
        <authorList>
            <person name="Shibata T."/>
            <person name="Shimoda M."/>
            <person name="Kobayashi T."/>
            <person name="Uehara T."/>
        </authorList>
    </citation>
    <scope>NUCLEOTIDE SEQUENCE [LARGE SCALE GENOMIC DNA]</scope>
    <source>
        <strain evidence="1 2">Japan</strain>
    </source>
</reference>
<keyword evidence="2" id="KW-1185">Reference proteome</keyword>
<evidence type="ECO:0000313" key="2">
    <source>
        <dbReference type="Proteomes" id="UP001307889"/>
    </source>
</evidence>
<name>A0ABN7AX48_9HEMI</name>